<dbReference type="Gene3D" id="1.20.1600.10">
    <property type="entry name" value="Outer membrane efflux proteins (OEP)"/>
    <property type="match status" value="1"/>
</dbReference>
<dbReference type="PANTHER" id="PTHR30203:SF23">
    <property type="entry name" value="OUTER MEMBRANE EFFLUX PROTEIN"/>
    <property type="match status" value="1"/>
</dbReference>
<name>A0ABQ1VAQ0_9BACT</name>
<proteinExistence type="inferred from homology"/>
<comment type="caution">
    <text evidence="2">The sequence shown here is derived from an EMBL/GenBank/DDBJ whole genome shotgun (WGS) entry which is preliminary data.</text>
</comment>
<dbReference type="PANTHER" id="PTHR30203">
    <property type="entry name" value="OUTER MEMBRANE CATION EFFLUX PROTEIN"/>
    <property type="match status" value="1"/>
</dbReference>
<protein>
    <submittedName>
        <fullName evidence="2">Cation transporter</fullName>
    </submittedName>
</protein>
<comment type="similarity">
    <text evidence="1">Belongs to the outer membrane factor (OMF) (TC 1.B.17) family.</text>
</comment>
<dbReference type="InterPro" id="IPR010131">
    <property type="entry name" value="MdtP/NodT-like"/>
</dbReference>
<evidence type="ECO:0000256" key="1">
    <source>
        <dbReference type="ARBA" id="ARBA00007613"/>
    </source>
</evidence>
<evidence type="ECO:0000313" key="3">
    <source>
        <dbReference type="Proteomes" id="UP000647339"/>
    </source>
</evidence>
<reference evidence="3" key="1">
    <citation type="journal article" date="2019" name="Int. J. Syst. Evol. Microbiol.">
        <title>The Global Catalogue of Microorganisms (GCM) 10K type strain sequencing project: providing services to taxonomists for standard genome sequencing and annotation.</title>
        <authorList>
            <consortium name="The Broad Institute Genomics Platform"/>
            <consortium name="The Broad Institute Genome Sequencing Center for Infectious Disease"/>
            <person name="Wu L."/>
            <person name="Ma J."/>
        </authorList>
    </citation>
    <scope>NUCLEOTIDE SEQUENCE [LARGE SCALE GENOMIC DNA]</scope>
    <source>
        <strain evidence="3">CGMCC 1.15407</strain>
    </source>
</reference>
<keyword evidence="3" id="KW-1185">Reference proteome</keyword>
<accession>A0ABQ1VAQ0</accession>
<sequence>MDRFSCEAYLLQNSVMILAEKLEIEKALAQKWQAQLWPNPSLEIDEVNLWASPAQLGYFGEELPPLVGGFGKNLQMSMALEQLVQTAGKRRKLIAVEEVAVHQSEAYFKDFLRELKQSFRELLNQWEYLERNKALLSGQYESLSQLKAAMGKQVTLGNTGKAEYVRLMAAQLELKKALFEKEEDLISLQQELSLLMNLPSGTILELVLEEGFPELEKIVLVTLGELENRALENRPDLRGALLEETMQEKQLTYEKAQRVPDLNLKVGYDRGGNFMLDFIGFGASIDLPFFNRNQGNIKRAQLHQQQAALRSQHKQATVLAEVRTAYLSLMKEIGFYQDIDGQYDEELDRLLDNYTRNFSERNISLVDYLDFLEAYLENKEILLDTKRSIKDKIETLQSTIHGDI</sequence>
<dbReference type="Proteomes" id="UP000647339">
    <property type="component" value="Unassembled WGS sequence"/>
</dbReference>
<dbReference type="Pfam" id="PF02321">
    <property type="entry name" value="OEP"/>
    <property type="match status" value="1"/>
</dbReference>
<gene>
    <name evidence="2" type="ORF">GCM10011339_42800</name>
</gene>
<dbReference type="EMBL" id="BMIU01000032">
    <property type="protein sequence ID" value="GGF49641.1"/>
    <property type="molecule type" value="Genomic_DNA"/>
</dbReference>
<organism evidence="2 3">
    <name type="scientific">Echinicola rosea</name>
    <dbReference type="NCBI Taxonomy" id="1807691"/>
    <lineage>
        <taxon>Bacteria</taxon>
        <taxon>Pseudomonadati</taxon>
        <taxon>Bacteroidota</taxon>
        <taxon>Cytophagia</taxon>
        <taxon>Cytophagales</taxon>
        <taxon>Cyclobacteriaceae</taxon>
        <taxon>Echinicola</taxon>
    </lineage>
</organism>
<dbReference type="SUPFAM" id="SSF56954">
    <property type="entry name" value="Outer membrane efflux proteins (OEP)"/>
    <property type="match status" value="1"/>
</dbReference>
<dbReference type="InterPro" id="IPR003423">
    <property type="entry name" value="OMP_efflux"/>
</dbReference>
<evidence type="ECO:0000313" key="2">
    <source>
        <dbReference type="EMBL" id="GGF49641.1"/>
    </source>
</evidence>